<sequence>MPAPLSRDVVPPIELATPGFSVDIDKITPLYNVLWPGSVSAGSSPSQCPLCVR</sequence>
<dbReference type="EMBL" id="CP097332">
    <property type="protein sequence ID" value="UQX87686.1"/>
    <property type="molecule type" value="Genomic_DNA"/>
</dbReference>
<protein>
    <submittedName>
        <fullName evidence="1">Uncharacterized protein</fullName>
    </submittedName>
</protein>
<reference evidence="1" key="2">
    <citation type="submission" date="2022-05" db="EMBL/GenBank/DDBJ databases">
        <authorList>
            <person name="Kim J.-S."/>
            <person name="Lee K."/>
            <person name="Suh M."/>
            <person name="Eom M."/>
            <person name="Kim J.-S."/>
            <person name="Kim D.-S."/>
            <person name="Ko S.-H."/>
            <person name="Shin Y."/>
            <person name="Lee J.-S."/>
        </authorList>
    </citation>
    <scope>NUCLEOTIDE SEQUENCE</scope>
    <source>
        <strain evidence="1">N237</strain>
    </source>
</reference>
<evidence type="ECO:0000313" key="1">
    <source>
        <dbReference type="EMBL" id="UQX87686.1"/>
    </source>
</evidence>
<organism evidence="1 2">
    <name type="scientific">Jatrophihabitans telluris</name>
    <dbReference type="NCBI Taxonomy" id="2038343"/>
    <lineage>
        <taxon>Bacteria</taxon>
        <taxon>Bacillati</taxon>
        <taxon>Actinomycetota</taxon>
        <taxon>Actinomycetes</taxon>
        <taxon>Jatrophihabitantales</taxon>
        <taxon>Jatrophihabitantaceae</taxon>
        <taxon>Jatrophihabitans</taxon>
    </lineage>
</organism>
<reference evidence="1" key="1">
    <citation type="journal article" date="2018" name="Int. J. Syst. Evol. Microbiol.">
        <title>Jatrophihabitans telluris sp. nov., isolated from sediment soil of lava forest wetlands and the emended description of the genus Jatrophihabitans.</title>
        <authorList>
            <person name="Lee K.C."/>
            <person name="Suh M.K."/>
            <person name="Eom M.K."/>
            <person name="Kim K.K."/>
            <person name="Kim J.S."/>
            <person name="Kim D.S."/>
            <person name="Ko S.H."/>
            <person name="Shin Y.K."/>
            <person name="Lee J.S."/>
        </authorList>
    </citation>
    <scope>NUCLEOTIDE SEQUENCE</scope>
    <source>
        <strain evidence="1">N237</strain>
    </source>
</reference>
<keyword evidence="2" id="KW-1185">Reference proteome</keyword>
<dbReference type="Proteomes" id="UP001056336">
    <property type="component" value="Chromosome"/>
</dbReference>
<dbReference type="RefSeq" id="WP_249770451.1">
    <property type="nucleotide sequence ID" value="NZ_CP097332.1"/>
</dbReference>
<evidence type="ECO:0000313" key="2">
    <source>
        <dbReference type="Proteomes" id="UP001056336"/>
    </source>
</evidence>
<accession>A0ABY4QVJ9</accession>
<name>A0ABY4QVJ9_9ACTN</name>
<proteinExistence type="predicted"/>
<gene>
    <name evidence="1" type="ORF">M6D93_15450</name>
</gene>